<keyword evidence="4" id="KW-1185">Reference proteome</keyword>
<proteinExistence type="predicted"/>
<protein>
    <recommendedName>
        <fullName evidence="6">Glycerophosphoryl diester phosphodiesterase membrane domain-containing protein</fullName>
    </recommendedName>
</protein>
<dbReference type="InterPro" id="IPR010380">
    <property type="entry name" value="DUF975"/>
</dbReference>
<dbReference type="RefSeq" id="WP_146797488.1">
    <property type="nucleotide sequence ID" value="NZ_VOLP01000003.1"/>
</dbReference>
<evidence type="ECO:0000256" key="1">
    <source>
        <dbReference type="SAM" id="Phobius"/>
    </source>
</evidence>
<keyword evidence="1" id="KW-0472">Membrane</keyword>
<dbReference type="PANTHER" id="PTHR40076">
    <property type="entry name" value="MEMBRANE PROTEIN-RELATED"/>
    <property type="match status" value="1"/>
</dbReference>
<dbReference type="PANTHER" id="PTHR40076:SF1">
    <property type="entry name" value="MEMBRANE PROTEIN"/>
    <property type="match status" value="1"/>
</dbReference>
<organism evidence="3 5">
    <name type="scientific">Colwellia hornerae</name>
    <dbReference type="NCBI Taxonomy" id="89402"/>
    <lineage>
        <taxon>Bacteria</taxon>
        <taxon>Pseudomonadati</taxon>
        <taxon>Pseudomonadota</taxon>
        <taxon>Gammaproteobacteria</taxon>
        <taxon>Alteromonadales</taxon>
        <taxon>Colwelliaceae</taxon>
        <taxon>Colwellia</taxon>
    </lineage>
</organism>
<evidence type="ECO:0000313" key="4">
    <source>
        <dbReference type="Proteomes" id="UP000321525"/>
    </source>
</evidence>
<feature type="transmembrane region" description="Helical" evidence="1">
    <location>
        <begin position="117"/>
        <end position="135"/>
    </location>
</feature>
<comment type="caution">
    <text evidence="3">The sequence shown here is derived from an EMBL/GenBank/DDBJ whole genome shotgun (WGS) entry which is preliminary data.</text>
</comment>
<dbReference type="EMBL" id="VOLR01000002">
    <property type="protein sequence ID" value="TWX62515.1"/>
    <property type="molecule type" value="Genomic_DNA"/>
</dbReference>
<feature type="transmembrane region" description="Helical" evidence="1">
    <location>
        <begin position="182"/>
        <end position="205"/>
    </location>
</feature>
<evidence type="ECO:0000313" key="3">
    <source>
        <dbReference type="EMBL" id="TWX65074.1"/>
    </source>
</evidence>
<evidence type="ECO:0000313" key="2">
    <source>
        <dbReference type="EMBL" id="TWX62515.1"/>
    </source>
</evidence>
<feature type="transmembrane region" description="Helical" evidence="1">
    <location>
        <begin position="41"/>
        <end position="61"/>
    </location>
</feature>
<sequence length="262" mass="28785">MDEKKVVQIGGSIEKSLQGEYTIDVPSVLKEAWQLTLRSRIAINLGLLFTLILGIVVSFLISNTMGGIDQVIKDPQSTTLLNIVVTMVIYPFLVGVEMMGVFHAVGLKTNSKLIFAFLKRGSWVAVCALLTSVLITLGMSLFFFPGIYLAVALSLALPLVVEKKLSPIKAITLSLQVTRFQWFKLLSIYSLLLLTLFLSLVPLAILAKTSFSVIGVMLFLLALTFIAPLFYNVKGILYREIFGMQLQAVDVAPQQTSDTFSA</sequence>
<feature type="transmembrane region" description="Helical" evidence="1">
    <location>
        <begin position="141"/>
        <end position="161"/>
    </location>
</feature>
<dbReference type="OrthoDB" id="5915045at2"/>
<evidence type="ECO:0008006" key="6">
    <source>
        <dbReference type="Google" id="ProtNLM"/>
    </source>
</evidence>
<dbReference type="AlphaFoldDB" id="A0A5C6Q7U8"/>
<name>A0A5C6Q7U8_9GAMM</name>
<reference evidence="3 5" key="1">
    <citation type="submission" date="2019-07" db="EMBL/GenBank/DDBJ databases">
        <title>Genomes of sea-ice associated Colwellia species.</title>
        <authorList>
            <person name="Bowman J.P."/>
        </authorList>
    </citation>
    <scope>NUCLEOTIDE SEQUENCE [LARGE SCALE GENOMIC DNA]</scope>
    <source>
        <strain evidence="2 4">ACAM 607</strain>
        <strain evidence="3 5">IC036</strain>
    </source>
</reference>
<accession>A0A5C6Q7U8</accession>
<evidence type="ECO:0000313" key="5">
    <source>
        <dbReference type="Proteomes" id="UP000321917"/>
    </source>
</evidence>
<keyword evidence="1" id="KW-1133">Transmembrane helix</keyword>
<feature type="transmembrane region" description="Helical" evidence="1">
    <location>
        <begin position="211"/>
        <end position="231"/>
    </location>
</feature>
<dbReference type="Proteomes" id="UP000321917">
    <property type="component" value="Unassembled WGS sequence"/>
</dbReference>
<gene>
    <name evidence="2" type="ORF">ESZ26_01355</name>
    <name evidence="3" type="ORF">ESZ27_13220</name>
</gene>
<dbReference type="EMBL" id="VOLQ01000026">
    <property type="protein sequence ID" value="TWX65074.1"/>
    <property type="molecule type" value="Genomic_DNA"/>
</dbReference>
<keyword evidence="1" id="KW-0812">Transmembrane</keyword>
<feature type="transmembrane region" description="Helical" evidence="1">
    <location>
        <begin position="81"/>
        <end position="105"/>
    </location>
</feature>
<dbReference type="Proteomes" id="UP000321525">
    <property type="component" value="Unassembled WGS sequence"/>
</dbReference>